<reference evidence="1" key="3">
    <citation type="submission" date="2022-06" db="UniProtKB">
        <authorList>
            <consortium name="EnsemblPlants"/>
        </authorList>
    </citation>
    <scope>IDENTIFICATION</scope>
</reference>
<organism evidence="1 2">
    <name type="scientific">Triticum urartu</name>
    <name type="common">Red wild einkorn</name>
    <name type="synonym">Crithodium urartu</name>
    <dbReference type="NCBI Taxonomy" id="4572"/>
    <lineage>
        <taxon>Eukaryota</taxon>
        <taxon>Viridiplantae</taxon>
        <taxon>Streptophyta</taxon>
        <taxon>Embryophyta</taxon>
        <taxon>Tracheophyta</taxon>
        <taxon>Spermatophyta</taxon>
        <taxon>Magnoliopsida</taxon>
        <taxon>Liliopsida</taxon>
        <taxon>Poales</taxon>
        <taxon>Poaceae</taxon>
        <taxon>BOP clade</taxon>
        <taxon>Pooideae</taxon>
        <taxon>Triticodae</taxon>
        <taxon>Triticeae</taxon>
        <taxon>Triticinae</taxon>
        <taxon>Triticum</taxon>
    </lineage>
</organism>
<evidence type="ECO:0000313" key="1">
    <source>
        <dbReference type="EnsemblPlants" id="TuG1812G0300000721.01.T02"/>
    </source>
</evidence>
<protein>
    <submittedName>
        <fullName evidence="1">Uncharacterized protein</fullName>
    </submittedName>
</protein>
<dbReference type="EnsemblPlants" id="TuG1812G0300000721.01.T02">
    <property type="protein sequence ID" value="TuG1812G0300000721.01.T02"/>
    <property type="gene ID" value="TuG1812G0300000721.01"/>
</dbReference>
<reference evidence="1" key="2">
    <citation type="submission" date="2018-03" db="EMBL/GenBank/DDBJ databases">
        <title>The Triticum urartu genome reveals the dynamic nature of wheat genome evolution.</title>
        <authorList>
            <person name="Ling H."/>
            <person name="Ma B."/>
            <person name="Shi X."/>
            <person name="Liu H."/>
            <person name="Dong L."/>
            <person name="Sun H."/>
            <person name="Cao Y."/>
            <person name="Gao Q."/>
            <person name="Zheng S."/>
            <person name="Li Y."/>
            <person name="Yu Y."/>
            <person name="Du H."/>
            <person name="Qi M."/>
            <person name="Li Y."/>
            <person name="Yu H."/>
            <person name="Cui Y."/>
            <person name="Wang N."/>
            <person name="Chen C."/>
            <person name="Wu H."/>
            <person name="Zhao Y."/>
            <person name="Zhang J."/>
            <person name="Li Y."/>
            <person name="Zhou W."/>
            <person name="Zhang B."/>
            <person name="Hu W."/>
            <person name="Eijk M."/>
            <person name="Tang J."/>
            <person name="Witsenboer H."/>
            <person name="Zhao S."/>
            <person name="Li Z."/>
            <person name="Zhang A."/>
            <person name="Wang D."/>
            <person name="Liang C."/>
        </authorList>
    </citation>
    <scope>NUCLEOTIDE SEQUENCE [LARGE SCALE GENOMIC DNA]</scope>
    <source>
        <strain evidence="1">cv. G1812</strain>
    </source>
</reference>
<sequence>MQVRIVSFHLGPDTSEARGGVEELTFPVLLKFAGVVTTNSCSMLRSAFMGDEMDALF</sequence>
<dbReference type="AlphaFoldDB" id="A0A8R7PNI9"/>
<reference evidence="2" key="1">
    <citation type="journal article" date="2013" name="Nature">
        <title>Draft genome of the wheat A-genome progenitor Triticum urartu.</title>
        <authorList>
            <person name="Ling H.Q."/>
            <person name="Zhao S."/>
            <person name="Liu D."/>
            <person name="Wang J."/>
            <person name="Sun H."/>
            <person name="Zhang C."/>
            <person name="Fan H."/>
            <person name="Li D."/>
            <person name="Dong L."/>
            <person name="Tao Y."/>
            <person name="Gao C."/>
            <person name="Wu H."/>
            <person name="Li Y."/>
            <person name="Cui Y."/>
            <person name="Guo X."/>
            <person name="Zheng S."/>
            <person name="Wang B."/>
            <person name="Yu K."/>
            <person name="Liang Q."/>
            <person name="Yang W."/>
            <person name="Lou X."/>
            <person name="Chen J."/>
            <person name="Feng M."/>
            <person name="Jian J."/>
            <person name="Zhang X."/>
            <person name="Luo G."/>
            <person name="Jiang Y."/>
            <person name="Liu J."/>
            <person name="Wang Z."/>
            <person name="Sha Y."/>
            <person name="Zhang B."/>
            <person name="Wu H."/>
            <person name="Tang D."/>
            <person name="Shen Q."/>
            <person name="Xue P."/>
            <person name="Zou S."/>
            <person name="Wang X."/>
            <person name="Liu X."/>
            <person name="Wang F."/>
            <person name="Yang Y."/>
            <person name="An X."/>
            <person name="Dong Z."/>
            <person name="Zhang K."/>
            <person name="Zhang X."/>
            <person name="Luo M.C."/>
            <person name="Dvorak J."/>
            <person name="Tong Y."/>
            <person name="Wang J."/>
            <person name="Yang H."/>
            <person name="Li Z."/>
            <person name="Wang D."/>
            <person name="Zhang A."/>
            <person name="Wang J."/>
        </authorList>
    </citation>
    <scope>NUCLEOTIDE SEQUENCE</scope>
    <source>
        <strain evidence="2">cv. G1812</strain>
    </source>
</reference>
<dbReference type="Gramene" id="TuG1812G0300000721.01.T02">
    <property type="protein sequence ID" value="TuG1812G0300000721.01.T02"/>
    <property type="gene ID" value="TuG1812G0300000721.01"/>
</dbReference>
<dbReference type="Proteomes" id="UP000015106">
    <property type="component" value="Chromosome 3"/>
</dbReference>
<accession>A0A8R7PNI9</accession>
<proteinExistence type="predicted"/>
<keyword evidence="2" id="KW-1185">Reference proteome</keyword>
<name>A0A8R7PNI9_TRIUA</name>
<evidence type="ECO:0000313" key="2">
    <source>
        <dbReference type="Proteomes" id="UP000015106"/>
    </source>
</evidence>